<proteinExistence type="predicted"/>
<accession>X0YCI1</accession>
<gene>
    <name evidence="2" type="ORF">S01H1_61495</name>
</gene>
<evidence type="ECO:0000256" key="1">
    <source>
        <dbReference type="SAM" id="MobiDB-lite"/>
    </source>
</evidence>
<organism evidence="2">
    <name type="scientific">marine sediment metagenome</name>
    <dbReference type="NCBI Taxonomy" id="412755"/>
    <lineage>
        <taxon>unclassified sequences</taxon>
        <taxon>metagenomes</taxon>
        <taxon>ecological metagenomes</taxon>
    </lineage>
</organism>
<protein>
    <submittedName>
        <fullName evidence="2">Uncharacterized protein</fullName>
    </submittedName>
</protein>
<comment type="caution">
    <text evidence="2">The sequence shown here is derived from an EMBL/GenBank/DDBJ whole genome shotgun (WGS) entry which is preliminary data.</text>
</comment>
<sequence>MSETRYCQLGGCRKQIPVSKGKLARYCTTKHKTKAGWKRQQAKREEEAAARAAFETPREYQHRTGDLHSKLKDDPRLPMLLDGSVPASVGATWFNVTTAAMTRTLHAFKIEGKLEELQAEW</sequence>
<name>X0YCI1_9ZZZZ</name>
<dbReference type="EMBL" id="BARS01040326">
    <property type="protein sequence ID" value="GAG34541.1"/>
    <property type="molecule type" value="Genomic_DNA"/>
</dbReference>
<feature type="compositionally biased region" description="Basic and acidic residues" evidence="1">
    <location>
        <begin position="56"/>
        <end position="75"/>
    </location>
</feature>
<feature type="region of interest" description="Disordered" evidence="1">
    <location>
        <begin position="52"/>
        <end position="75"/>
    </location>
</feature>
<feature type="non-terminal residue" evidence="2">
    <location>
        <position position="121"/>
    </location>
</feature>
<dbReference type="AlphaFoldDB" id="X0YCI1"/>
<reference evidence="2" key="1">
    <citation type="journal article" date="2014" name="Front. Microbiol.">
        <title>High frequency of phylogenetically diverse reductive dehalogenase-homologous genes in deep subseafloor sedimentary metagenomes.</title>
        <authorList>
            <person name="Kawai M."/>
            <person name="Futagami T."/>
            <person name="Toyoda A."/>
            <person name="Takaki Y."/>
            <person name="Nishi S."/>
            <person name="Hori S."/>
            <person name="Arai W."/>
            <person name="Tsubouchi T."/>
            <person name="Morono Y."/>
            <person name="Uchiyama I."/>
            <person name="Ito T."/>
            <person name="Fujiyama A."/>
            <person name="Inagaki F."/>
            <person name="Takami H."/>
        </authorList>
    </citation>
    <scope>NUCLEOTIDE SEQUENCE</scope>
    <source>
        <strain evidence="2">Expedition CK06-06</strain>
    </source>
</reference>
<evidence type="ECO:0000313" key="2">
    <source>
        <dbReference type="EMBL" id="GAG34541.1"/>
    </source>
</evidence>